<dbReference type="Proteomes" id="UP000812287">
    <property type="component" value="Unassembled WGS sequence"/>
</dbReference>
<protein>
    <submittedName>
        <fullName evidence="1">Uncharacterized protein</fullName>
    </submittedName>
</protein>
<organism evidence="1 2">
    <name type="scientific">Guyanagaster necrorhizus</name>
    <dbReference type="NCBI Taxonomy" id="856835"/>
    <lineage>
        <taxon>Eukaryota</taxon>
        <taxon>Fungi</taxon>
        <taxon>Dikarya</taxon>
        <taxon>Basidiomycota</taxon>
        <taxon>Agaricomycotina</taxon>
        <taxon>Agaricomycetes</taxon>
        <taxon>Agaricomycetidae</taxon>
        <taxon>Agaricales</taxon>
        <taxon>Marasmiineae</taxon>
        <taxon>Physalacriaceae</taxon>
        <taxon>Guyanagaster</taxon>
    </lineage>
</organism>
<name>A0A9P7W4I8_9AGAR</name>
<dbReference type="OrthoDB" id="2859286at2759"/>
<dbReference type="RefSeq" id="XP_043046786.1">
    <property type="nucleotide sequence ID" value="XM_043181483.1"/>
</dbReference>
<evidence type="ECO:0000313" key="2">
    <source>
        <dbReference type="Proteomes" id="UP000812287"/>
    </source>
</evidence>
<keyword evidence="2" id="KW-1185">Reference proteome</keyword>
<dbReference type="AlphaFoldDB" id="A0A9P7W4I8"/>
<comment type="caution">
    <text evidence="1">The sequence shown here is derived from an EMBL/GenBank/DDBJ whole genome shotgun (WGS) entry which is preliminary data.</text>
</comment>
<proteinExistence type="predicted"/>
<sequence>MAQRWAPAVERLYSGVDIRPMDYFSALARAQRYQVSWKPPLPSETSLYKLLPFTPDLKIRVWDPKVSQASWNSTSLYGLDFVGLDGKPQHVGNMVQAIIGRRVLAGPEVEGDVLVAIDDIGLPSQAPEIFGICAKMPYDLWHKGHFVGSYTFTFDLLE</sequence>
<dbReference type="GeneID" id="66103779"/>
<gene>
    <name evidence="1" type="ORF">BT62DRAFT_57891</name>
</gene>
<accession>A0A9P7W4I8</accession>
<reference evidence="1" key="1">
    <citation type="submission" date="2020-11" db="EMBL/GenBank/DDBJ databases">
        <title>Adaptations for nitrogen fixation in a non-lichenized fungal sporocarp promotes dispersal by wood-feeding termites.</title>
        <authorList>
            <consortium name="DOE Joint Genome Institute"/>
            <person name="Koch R.A."/>
            <person name="Yoon G."/>
            <person name="Arayal U."/>
            <person name="Lail K."/>
            <person name="Amirebrahimi M."/>
            <person name="Labutti K."/>
            <person name="Lipzen A."/>
            <person name="Riley R."/>
            <person name="Barry K."/>
            <person name="Henrissat B."/>
            <person name="Grigoriev I.V."/>
            <person name="Herr J.R."/>
            <person name="Aime M.C."/>
        </authorList>
    </citation>
    <scope>NUCLEOTIDE SEQUENCE</scope>
    <source>
        <strain evidence="1">MCA 3950</strain>
    </source>
</reference>
<evidence type="ECO:0000313" key="1">
    <source>
        <dbReference type="EMBL" id="KAG7453286.1"/>
    </source>
</evidence>
<dbReference type="EMBL" id="MU250523">
    <property type="protein sequence ID" value="KAG7453286.1"/>
    <property type="molecule type" value="Genomic_DNA"/>
</dbReference>